<dbReference type="InterPro" id="IPR050557">
    <property type="entry name" value="RTX_toxin/Mannuronan_C5-epim"/>
</dbReference>
<dbReference type="RefSeq" id="WP_168567690.1">
    <property type="nucleotide sequence ID" value="NZ_CP051167.1"/>
</dbReference>
<dbReference type="InterPro" id="IPR013783">
    <property type="entry name" value="Ig-like_fold"/>
</dbReference>
<accession>A0A6H1TUU5</accession>
<keyword evidence="3" id="KW-0732">Signal</keyword>
<dbReference type="Gene3D" id="2.60.40.10">
    <property type="entry name" value="Immunoglobulins"/>
    <property type="match status" value="1"/>
</dbReference>
<dbReference type="InterPro" id="IPR011049">
    <property type="entry name" value="Serralysin-like_metalloprot_C"/>
</dbReference>
<dbReference type="Gene3D" id="2.60.40.2030">
    <property type="match status" value="1"/>
</dbReference>
<evidence type="ECO:0000256" key="3">
    <source>
        <dbReference type="ARBA" id="ARBA00022729"/>
    </source>
</evidence>
<sequence length="1243" mass="130254">MNNRIQATLERCQATTATKIELVFIDLGIENPRELLAGVRPGSVAIALDRDRNGIEQIAETIEQYGDRPEKIGKIHIFAHGRPGEIELGNRKLNQKSFSRDRHHLERWVKGWSEDGELHLYGCRVAGDRGQNFLYKLAKFLGVNIAASEHLIGKVGVETHWNLEFATGKIERNFPLEKTAIANYTGVLAMLNVTNTNDSGAGSLRAAIAQALPGDTIVFDSNLSNSTIRLSSGQLEINKNLIIDGANAPGLTISGNNASRVFDVKNDVNFNPVTFTLRNAIVADGKTTQNGEEGAGAGIRTDNRTTLIVENSQFINNFANGEGGGAIFGGWRSKNTIANSRFEGNGSSGNGTSGKTERGGGAIAVKSESQTTVTDSEFTNNQGTLGGAINTLLGGLTVETSIFLNNDSLSNGGIGYGGAIYTDGASDLNDPDSGTIAIRNSHFEGNTGQGQGGALFLYVYNPDRVVVENSTIVNNTVLEAANGDALGGGVRIGNGDVRITNTTIANNRAYSQGGGLWLGESATLSMVNSTFSGNRAESADGNSGLGGAMMLNHKDGFNATIDHTTVANNYAGFQGGAFWGNGNRTTLSNSIFDRNTAGNGGNDWNNKQQTGVELIDGGNNLQFPPKNPDDGNDVNITANVTIADPKLGPLQDNGAGILTHALLDGSPALNAGASSVTTDQRGVSRNQPDIGSFEQFSLDFVETVSTGEEPTEGSLAQDVQVQLTQALDFDLNIPYRVTGGTATANSDFTEPSGLLTIPAGATTAAISLPILADGEAEAAETVQLSLTPPSGGVYGLGPNRVHTHTIAANSTTALPVPANPSRLVATAQSATAVQLSWQDNSDSETGFKLERSPDNTTWEAIATTEANITSYLDSGLAADRQYYYRLSAIGDGSRSDLITAEVTTPVVENPVENPTDHPIAPMLTDSDVASGDGSDPQGLVCPCESLPSSSELRQSVEPPGSDRAVVASANDDFYWGTPENEAISGLDGFDYLLGMEGGDRIEGDGGNDLLHGNIGNDWLDGGVGDDTLFGGKDDDLLFGGGDNDALFGDWGNDTLFADDGDDFLNGNRQNDWLYGGGGNDTIHGGKQNDTLMGEWGDDTLFGDLDDDLVCGNEGRDVLLGNVGKDVLCGGLDDDTVYGGKDDDVLFGEAGDDVLSGDLGNDIVVGGAGRDRFVLREDGGHDVIVDFEVGVDLLALSGGLTPDAVEFVAGDRGTIVRLAGGDRLLATLENVSADELSTGDLTLI</sequence>
<feature type="region of interest" description="Disordered" evidence="6">
    <location>
        <begin position="340"/>
        <end position="360"/>
    </location>
</feature>
<dbReference type="InterPro" id="IPR012334">
    <property type="entry name" value="Pectin_lyas_fold"/>
</dbReference>
<dbReference type="InterPro" id="IPR018511">
    <property type="entry name" value="Hemolysin-typ_Ca-bd_CS"/>
</dbReference>
<dbReference type="SUPFAM" id="SSF51120">
    <property type="entry name" value="beta-Roll"/>
    <property type="match status" value="2"/>
</dbReference>
<dbReference type="GO" id="GO:0005509">
    <property type="term" value="F:calcium ion binding"/>
    <property type="evidence" value="ECO:0007669"/>
    <property type="project" value="InterPro"/>
</dbReference>
<dbReference type="SUPFAM" id="SSF141072">
    <property type="entry name" value="CalX-like"/>
    <property type="match status" value="1"/>
</dbReference>
<dbReference type="PANTHER" id="PTHR38340">
    <property type="entry name" value="S-LAYER PROTEIN"/>
    <property type="match status" value="1"/>
</dbReference>
<dbReference type="SUPFAM" id="SSF51126">
    <property type="entry name" value="Pectin lyase-like"/>
    <property type="match status" value="2"/>
</dbReference>
<dbReference type="InterPro" id="IPR006626">
    <property type="entry name" value="PbH1"/>
</dbReference>
<evidence type="ECO:0000256" key="1">
    <source>
        <dbReference type="ARBA" id="ARBA00004613"/>
    </source>
</evidence>
<gene>
    <name evidence="8" type="ORF">HCG48_02160</name>
</gene>
<dbReference type="SMART" id="SM00710">
    <property type="entry name" value="PbH1"/>
    <property type="match status" value="8"/>
</dbReference>
<evidence type="ECO:0000259" key="7">
    <source>
        <dbReference type="PROSITE" id="PS50853"/>
    </source>
</evidence>
<dbReference type="PROSITE" id="PS00330">
    <property type="entry name" value="HEMOLYSIN_CALCIUM"/>
    <property type="match status" value="3"/>
</dbReference>
<dbReference type="Pfam" id="PF14252">
    <property type="entry name" value="DUF4347"/>
    <property type="match status" value="1"/>
</dbReference>
<dbReference type="GO" id="GO:0016020">
    <property type="term" value="C:membrane"/>
    <property type="evidence" value="ECO:0007669"/>
    <property type="project" value="InterPro"/>
</dbReference>
<dbReference type="InterPro" id="IPR001343">
    <property type="entry name" value="Hemolysn_Ca-bd"/>
</dbReference>
<dbReference type="PANTHER" id="PTHR38340:SF1">
    <property type="entry name" value="S-LAYER PROTEIN"/>
    <property type="match status" value="1"/>
</dbReference>
<dbReference type="NCBIfam" id="NF041518">
    <property type="entry name" value="choice_anch_Q"/>
    <property type="match status" value="1"/>
</dbReference>
<dbReference type="Pfam" id="PF03160">
    <property type="entry name" value="Calx-beta"/>
    <property type="match status" value="1"/>
</dbReference>
<dbReference type="AlphaFoldDB" id="A0A6H1TUU5"/>
<keyword evidence="4" id="KW-0677">Repeat</keyword>
<name>A0A6H1TUU5_9CYAN</name>
<reference evidence="8 9" key="1">
    <citation type="submission" date="2020-04" db="EMBL/GenBank/DDBJ databases">
        <authorList>
            <person name="Basu S."/>
            <person name="Maruthanayagam V."/>
            <person name="Chakraborty S."/>
            <person name="Pramanik A."/>
            <person name="Mukherjee J."/>
            <person name="Brink B."/>
        </authorList>
    </citation>
    <scope>NUCLEOTIDE SEQUENCE [LARGE SCALE GENOMIC DNA]</scope>
    <source>
        <strain evidence="8 9">AP17</strain>
    </source>
</reference>
<evidence type="ECO:0000256" key="2">
    <source>
        <dbReference type="ARBA" id="ARBA00022525"/>
    </source>
</evidence>
<evidence type="ECO:0000256" key="5">
    <source>
        <dbReference type="ARBA" id="ARBA00022837"/>
    </source>
</evidence>
<evidence type="ECO:0000313" key="8">
    <source>
        <dbReference type="EMBL" id="QIZ69533.1"/>
    </source>
</evidence>
<dbReference type="InterPro" id="IPR038081">
    <property type="entry name" value="CalX-like_sf"/>
</dbReference>
<feature type="domain" description="Fibronectin type-III" evidence="7">
    <location>
        <begin position="819"/>
        <end position="909"/>
    </location>
</feature>
<dbReference type="Pfam" id="PF00353">
    <property type="entry name" value="HemolysinCabind"/>
    <property type="match status" value="5"/>
</dbReference>
<organism evidence="8 9">
    <name type="scientific">Oxynema aestuarii AP17</name>
    <dbReference type="NCBI Taxonomy" id="2064643"/>
    <lineage>
        <taxon>Bacteria</taxon>
        <taxon>Bacillati</taxon>
        <taxon>Cyanobacteriota</taxon>
        <taxon>Cyanophyceae</taxon>
        <taxon>Oscillatoriophycideae</taxon>
        <taxon>Oscillatoriales</taxon>
        <taxon>Oscillatoriaceae</taxon>
        <taxon>Oxynema</taxon>
        <taxon>Oxynema aestuarii</taxon>
    </lineage>
</organism>
<dbReference type="GO" id="GO:0007154">
    <property type="term" value="P:cell communication"/>
    <property type="evidence" value="ECO:0007669"/>
    <property type="project" value="InterPro"/>
</dbReference>
<evidence type="ECO:0000256" key="4">
    <source>
        <dbReference type="ARBA" id="ARBA00022737"/>
    </source>
</evidence>
<dbReference type="InterPro" id="IPR036116">
    <property type="entry name" value="FN3_sf"/>
</dbReference>
<keyword evidence="5" id="KW-0106">Calcium</keyword>
<comment type="subcellular location">
    <subcellularLocation>
        <location evidence="1">Secreted</location>
    </subcellularLocation>
</comment>
<dbReference type="PROSITE" id="PS50853">
    <property type="entry name" value="FN3"/>
    <property type="match status" value="1"/>
</dbReference>
<protein>
    <submittedName>
        <fullName evidence="8">DUF4347 domain-containing protein</fullName>
    </submittedName>
</protein>
<feature type="region of interest" description="Disordered" evidence="6">
    <location>
        <begin position="908"/>
        <end position="963"/>
    </location>
</feature>
<dbReference type="InterPro" id="IPR025592">
    <property type="entry name" value="DUF4347"/>
</dbReference>
<dbReference type="GO" id="GO:0005576">
    <property type="term" value="C:extracellular region"/>
    <property type="evidence" value="ECO:0007669"/>
    <property type="project" value="UniProtKB-SubCell"/>
</dbReference>
<dbReference type="Gene3D" id="2.160.20.10">
    <property type="entry name" value="Single-stranded right-handed beta-helix, Pectin lyase-like"/>
    <property type="match status" value="1"/>
</dbReference>
<evidence type="ECO:0000256" key="6">
    <source>
        <dbReference type="SAM" id="MobiDB-lite"/>
    </source>
</evidence>
<dbReference type="PRINTS" id="PR00313">
    <property type="entry name" value="CABNDNGRPT"/>
</dbReference>
<dbReference type="Proteomes" id="UP000500857">
    <property type="component" value="Chromosome"/>
</dbReference>
<dbReference type="KEGG" id="oxy:HCG48_02160"/>
<dbReference type="EMBL" id="CP051167">
    <property type="protein sequence ID" value="QIZ69533.1"/>
    <property type="molecule type" value="Genomic_DNA"/>
</dbReference>
<dbReference type="InterPro" id="IPR059226">
    <property type="entry name" value="Choice_anch_Q_dom"/>
</dbReference>
<dbReference type="InterPro" id="IPR003961">
    <property type="entry name" value="FN3_dom"/>
</dbReference>
<keyword evidence="9" id="KW-1185">Reference proteome</keyword>
<dbReference type="SMART" id="SM00060">
    <property type="entry name" value="FN3"/>
    <property type="match status" value="1"/>
</dbReference>
<keyword evidence="2" id="KW-0964">Secreted</keyword>
<dbReference type="SUPFAM" id="SSF49265">
    <property type="entry name" value="Fibronectin type III"/>
    <property type="match status" value="1"/>
</dbReference>
<proteinExistence type="predicted"/>
<dbReference type="Gene3D" id="2.150.10.10">
    <property type="entry name" value="Serralysin-like metalloprotease, C-terminal"/>
    <property type="match status" value="2"/>
</dbReference>
<dbReference type="CDD" id="cd00063">
    <property type="entry name" value="FN3"/>
    <property type="match status" value="1"/>
</dbReference>
<dbReference type="InterPro" id="IPR003644">
    <property type="entry name" value="Calx_beta"/>
</dbReference>
<dbReference type="InterPro" id="IPR011050">
    <property type="entry name" value="Pectin_lyase_fold/virulence"/>
</dbReference>
<evidence type="ECO:0000313" key="9">
    <source>
        <dbReference type="Proteomes" id="UP000500857"/>
    </source>
</evidence>